<evidence type="ECO:0000256" key="1">
    <source>
        <dbReference type="SAM" id="MobiDB-lite"/>
    </source>
</evidence>
<accession>A0A2I2FI04</accession>
<organism evidence="2 3">
    <name type="scientific">Aspergillus candidus</name>
    <dbReference type="NCBI Taxonomy" id="41067"/>
    <lineage>
        <taxon>Eukaryota</taxon>
        <taxon>Fungi</taxon>
        <taxon>Dikarya</taxon>
        <taxon>Ascomycota</taxon>
        <taxon>Pezizomycotina</taxon>
        <taxon>Eurotiomycetes</taxon>
        <taxon>Eurotiomycetidae</taxon>
        <taxon>Eurotiales</taxon>
        <taxon>Aspergillaceae</taxon>
        <taxon>Aspergillus</taxon>
        <taxon>Aspergillus subgen. Circumdati</taxon>
    </lineage>
</organism>
<evidence type="ECO:0000313" key="3">
    <source>
        <dbReference type="Proteomes" id="UP000234585"/>
    </source>
</evidence>
<feature type="region of interest" description="Disordered" evidence="1">
    <location>
        <begin position="1"/>
        <end position="35"/>
    </location>
</feature>
<evidence type="ECO:0000313" key="2">
    <source>
        <dbReference type="EMBL" id="PLB40253.1"/>
    </source>
</evidence>
<proteinExistence type="predicted"/>
<sequence>MSPPSPTQESNPDTSIKRSSGSFHSRKSSSDYRRYNNTVNHCGRHSNDWLFNGFSVRDTVRDGVDKMFHQGDRN</sequence>
<dbReference type="Proteomes" id="UP000234585">
    <property type="component" value="Unassembled WGS sequence"/>
</dbReference>
<reference evidence="2 3" key="1">
    <citation type="submission" date="2017-12" db="EMBL/GenBank/DDBJ databases">
        <authorList>
            <consortium name="DOE Joint Genome Institute"/>
            <person name="Haridas S."/>
            <person name="Kjaerbolling I."/>
            <person name="Vesth T.C."/>
            <person name="Frisvad J.C."/>
            <person name="Nybo J.L."/>
            <person name="Theobald S."/>
            <person name="Kuo A."/>
            <person name="Bowyer P."/>
            <person name="Matsuda Y."/>
            <person name="Mondo S."/>
            <person name="Lyhne E.K."/>
            <person name="Kogle M.E."/>
            <person name="Clum A."/>
            <person name="Lipzen A."/>
            <person name="Salamov A."/>
            <person name="Ngan C.Y."/>
            <person name="Daum C."/>
            <person name="Chiniquy J."/>
            <person name="Barry K."/>
            <person name="LaButti K."/>
            <person name="Simmons B.A."/>
            <person name="Magnuson J.K."/>
            <person name="Mortensen U.H."/>
            <person name="Larsen T.O."/>
            <person name="Grigoriev I.V."/>
            <person name="Baker S.E."/>
            <person name="Andersen M.R."/>
            <person name="Nordberg H.P."/>
            <person name="Cantor M.N."/>
            <person name="Hua S.X."/>
        </authorList>
    </citation>
    <scope>NUCLEOTIDE SEQUENCE [LARGE SCALE GENOMIC DNA]</scope>
    <source>
        <strain evidence="2 3">CBS 102.13</strain>
    </source>
</reference>
<dbReference type="RefSeq" id="XP_024674265.1">
    <property type="nucleotide sequence ID" value="XM_024811701.1"/>
</dbReference>
<dbReference type="AlphaFoldDB" id="A0A2I2FI04"/>
<dbReference type="GeneID" id="36518861"/>
<dbReference type="OrthoDB" id="5089392at2759"/>
<protein>
    <submittedName>
        <fullName evidence="2">Uncharacterized protein</fullName>
    </submittedName>
</protein>
<name>A0A2I2FI04_ASPCN</name>
<dbReference type="EMBL" id="KZ559125">
    <property type="protein sequence ID" value="PLB40253.1"/>
    <property type="molecule type" value="Genomic_DNA"/>
</dbReference>
<feature type="compositionally biased region" description="Polar residues" evidence="1">
    <location>
        <begin position="7"/>
        <end position="18"/>
    </location>
</feature>
<gene>
    <name evidence="2" type="ORF">BDW47DRAFT_101664</name>
</gene>
<keyword evidence="3" id="KW-1185">Reference proteome</keyword>